<feature type="compositionally biased region" description="Polar residues" evidence="2">
    <location>
        <begin position="35"/>
        <end position="47"/>
    </location>
</feature>
<dbReference type="PROSITE" id="PS50004">
    <property type="entry name" value="C2"/>
    <property type="match status" value="1"/>
</dbReference>
<dbReference type="PANTHER" id="PTHR10857:SF106">
    <property type="entry name" value="C2 DOMAIN-CONTAINING PROTEIN"/>
    <property type="match status" value="1"/>
</dbReference>
<dbReference type="SUPFAM" id="SSF49562">
    <property type="entry name" value="C2 domain (Calcium/lipid-binding domain, CaLB)"/>
    <property type="match status" value="2"/>
</dbReference>
<feature type="compositionally biased region" description="Basic residues" evidence="2">
    <location>
        <begin position="722"/>
        <end position="747"/>
    </location>
</feature>
<feature type="compositionally biased region" description="Basic residues" evidence="2">
    <location>
        <begin position="8"/>
        <end position="18"/>
    </location>
</feature>
<dbReference type="SMART" id="SM00239">
    <property type="entry name" value="C2"/>
    <property type="match status" value="2"/>
</dbReference>
<protein>
    <submittedName>
        <fullName evidence="4">Copine-6</fullName>
    </submittedName>
</protein>
<gene>
    <name evidence="4" type="ORF">SEMRO_337_G120500.1</name>
</gene>
<dbReference type="Gene3D" id="2.60.40.150">
    <property type="entry name" value="C2 domain"/>
    <property type="match status" value="2"/>
</dbReference>
<organism evidence="4 5">
    <name type="scientific">Seminavis robusta</name>
    <dbReference type="NCBI Taxonomy" id="568900"/>
    <lineage>
        <taxon>Eukaryota</taxon>
        <taxon>Sar</taxon>
        <taxon>Stramenopiles</taxon>
        <taxon>Ochrophyta</taxon>
        <taxon>Bacillariophyta</taxon>
        <taxon>Bacillariophyceae</taxon>
        <taxon>Bacillariophycidae</taxon>
        <taxon>Naviculales</taxon>
        <taxon>Naviculaceae</taxon>
        <taxon>Seminavis</taxon>
    </lineage>
</organism>
<dbReference type="GO" id="GO:0005544">
    <property type="term" value="F:calcium-dependent phospholipid binding"/>
    <property type="evidence" value="ECO:0007669"/>
    <property type="project" value="InterPro"/>
</dbReference>
<proteinExistence type="inferred from homology"/>
<feature type="compositionally biased region" description="Basic and acidic residues" evidence="2">
    <location>
        <begin position="772"/>
        <end position="782"/>
    </location>
</feature>
<dbReference type="GO" id="GO:0071277">
    <property type="term" value="P:cellular response to calcium ion"/>
    <property type="evidence" value="ECO:0007669"/>
    <property type="project" value="TreeGrafter"/>
</dbReference>
<evidence type="ECO:0000256" key="1">
    <source>
        <dbReference type="ARBA" id="ARBA00009048"/>
    </source>
</evidence>
<feature type="domain" description="C2" evidence="3">
    <location>
        <begin position="148"/>
        <end position="292"/>
    </location>
</feature>
<feature type="region of interest" description="Disordered" evidence="2">
    <location>
        <begin position="720"/>
        <end position="791"/>
    </location>
</feature>
<dbReference type="InterPro" id="IPR045052">
    <property type="entry name" value="Copine"/>
</dbReference>
<accession>A0A9N8DY87</accession>
<dbReference type="PANTHER" id="PTHR10857">
    <property type="entry name" value="COPINE"/>
    <property type="match status" value="1"/>
</dbReference>
<dbReference type="Pfam" id="PF00168">
    <property type="entry name" value="C2"/>
    <property type="match status" value="2"/>
</dbReference>
<feature type="region of interest" description="Disordered" evidence="2">
    <location>
        <begin position="85"/>
        <end position="104"/>
    </location>
</feature>
<dbReference type="InterPro" id="IPR036465">
    <property type="entry name" value="vWFA_dom_sf"/>
</dbReference>
<feature type="compositionally biased region" description="Basic and acidic residues" evidence="2">
    <location>
        <begin position="748"/>
        <end position="763"/>
    </location>
</feature>
<comment type="similarity">
    <text evidence="1">Belongs to the copine family.</text>
</comment>
<sequence>MGECRPSPSRRPRNRRGMMRSSSTGTGLGAEYAPSATSQFVATSPTNRSRRLELGSVATSKSGESLDDIGVSGVKPRVHFARSSNVTHETDTTGISGKRSGRRRRLSVTDAGQLASQATKKFGATVEKAGGLAAKLKRGALSNFALKKISYDNGAAWNARLASPLVHVNIQVSCRNLPHRTTRQVNAFAVIWKCPNGYTGHLDKAKGGRMCPLPRNLEHEIGRTEVVRNSQNPIFLETFKVQYKFEEQQTFLIRIYDEDLGYTSDLKEHDFLGGYVFTLGSLMGHPQHKIFTTSLDPENPDACLILQGRELDTARKFLEFRFTGYGLSTSSESVLKTTDPFFMLETWDEDDGEWHPLWKSEVIFHEHNPKWATASLSLLALCGGNLDENLRITFWSSGRHHADEYLGFVDTTVRDLGIDTPDAEEGVAFPIKIRKKVFFGAGSRLQKAGTVHVVKASIVDKPTFLQYIHCGWEINLVVAVDCAASLSHNKENASNQFQNGASKNKYQRALDEIGTLMEPYSRSQYFRMWGFNAQVSMDDNDNVFVMNDKVAGSKGLVRTYSKYFLEGNRFISRHKASHVAPLITKAIFQAIEEKEKRGSYTLLCILTSGHVTDLEATVDAVHRAATDAPISIAFIGCEDDNNLDKTQQYFDKTKVQRSISGIRISRDVAAFTSFAEFGNDASHVIAEGLRELPEQMIQRFFQSGIDPSKPVAKIDRSLNVHKERKKDPSHHHRTKHKSPPHRQRHASPHHDKQGSPRRGDRQSPRRRNSGTHKKETKSSDRERRRRRRSSA</sequence>
<dbReference type="InterPro" id="IPR010734">
    <property type="entry name" value="Copine_C"/>
</dbReference>
<dbReference type="CDD" id="cd04048">
    <property type="entry name" value="C2A_Copine"/>
    <property type="match status" value="1"/>
</dbReference>
<evidence type="ECO:0000256" key="2">
    <source>
        <dbReference type="SAM" id="MobiDB-lite"/>
    </source>
</evidence>
<dbReference type="Proteomes" id="UP001153069">
    <property type="component" value="Unassembled WGS sequence"/>
</dbReference>
<evidence type="ECO:0000259" key="3">
    <source>
        <dbReference type="PROSITE" id="PS50004"/>
    </source>
</evidence>
<dbReference type="Pfam" id="PF07002">
    <property type="entry name" value="Copine"/>
    <property type="match status" value="1"/>
</dbReference>
<dbReference type="SUPFAM" id="SSF53300">
    <property type="entry name" value="vWA-like"/>
    <property type="match status" value="1"/>
</dbReference>
<dbReference type="GO" id="GO:0005886">
    <property type="term" value="C:plasma membrane"/>
    <property type="evidence" value="ECO:0007669"/>
    <property type="project" value="TreeGrafter"/>
</dbReference>
<dbReference type="OrthoDB" id="5855668at2759"/>
<dbReference type="InterPro" id="IPR035892">
    <property type="entry name" value="C2_domain_sf"/>
</dbReference>
<evidence type="ECO:0000313" key="5">
    <source>
        <dbReference type="Proteomes" id="UP001153069"/>
    </source>
</evidence>
<comment type="caution">
    <text evidence="4">The sequence shown here is derived from an EMBL/GenBank/DDBJ whole genome shotgun (WGS) entry which is preliminary data.</text>
</comment>
<keyword evidence="5" id="KW-1185">Reference proteome</keyword>
<name>A0A9N8DY87_9STRA</name>
<evidence type="ECO:0000313" key="4">
    <source>
        <dbReference type="EMBL" id="CAB9508189.1"/>
    </source>
</evidence>
<dbReference type="InterPro" id="IPR000008">
    <property type="entry name" value="C2_dom"/>
</dbReference>
<feature type="region of interest" description="Disordered" evidence="2">
    <location>
        <begin position="1"/>
        <end position="48"/>
    </location>
</feature>
<dbReference type="AlphaFoldDB" id="A0A9N8DY87"/>
<reference evidence="4" key="1">
    <citation type="submission" date="2020-06" db="EMBL/GenBank/DDBJ databases">
        <authorList>
            <consortium name="Plant Systems Biology data submission"/>
        </authorList>
    </citation>
    <scope>NUCLEOTIDE SEQUENCE</scope>
    <source>
        <strain evidence="4">D6</strain>
    </source>
</reference>
<dbReference type="EMBL" id="CAICTM010000336">
    <property type="protein sequence ID" value="CAB9508189.1"/>
    <property type="molecule type" value="Genomic_DNA"/>
</dbReference>